<sequence>MGWGMVQTTPPPLWGDPPRHLPTYRLALFEGEACYRMRGLKW</sequence>
<protein>
    <submittedName>
        <fullName evidence="1">Uncharacterized protein</fullName>
    </submittedName>
</protein>
<gene>
    <name evidence="1" type="ORF">UFOVP1225_52</name>
</gene>
<name>A0A6J5RCR1_9CAUD</name>
<proteinExistence type="predicted"/>
<dbReference type="EMBL" id="LR797173">
    <property type="protein sequence ID" value="CAB4191568.1"/>
    <property type="molecule type" value="Genomic_DNA"/>
</dbReference>
<feature type="non-terminal residue" evidence="1">
    <location>
        <position position="42"/>
    </location>
</feature>
<accession>A0A6J5RCR1</accession>
<organism evidence="1">
    <name type="scientific">uncultured Caudovirales phage</name>
    <dbReference type="NCBI Taxonomy" id="2100421"/>
    <lineage>
        <taxon>Viruses</taxon>
        <taxon>Duplodnaviria</taxon>
        <taxon>Heunggongvirae</taxon>
        <taxon>Uroviricota</taxon>
        <taxon>Caudoviricetes</taxon>
        <taxon>Peduoviridae</taxon>
        <taxon>Maltschvirus</taxon>
        <taxon>Maltschvirus maltsch</taxon>
    </lineage>
</organism>
<evidence type="ECO:0000313" key="1">
    <source>
        <dbReference type="EMBL" id="CAB4191568.1"/>
    </source>
</evidence>
<reference evidence="1" key="1">
    <citation type="submission" date="2020-05" db="EMBL/GenBank/DDBJ databases">
        <authorList>
            <person name="Chiriac C."/>
            <person name="Salcher M."/>
            <person name="Ghai R."/>
            <person name="Kavagutti S V."/>
        </authorList>
    </citation>
    <scope>NUCLEOTIDE SEQUENCE</scope>
</reference>